<dbReference type="AlphaFoldDB" id="A0A4C1VCF6"/>
<sequence>MGGASRGGVQASDLLRYVCMHRSIRRHSKLTAPRLILYSATARRGRLYTPHDTIIETLPVSKRGRARYKQIMFSVTALERSIVQGYGPASESVHGDDSDRMLRAPAAARGVDHCNKIYTHNTVFVVHIRPNYSAAVSRHRPGTPGVGRPQANLIPEIESSRRFIRFDLVESTR</sequence>
<name>A0A4C1VCF6_EUMVA</name>
<organism evidence="1 2">
    <name type="scientific">Eumeta variegata</name>
    <name type="common">Bagworm moth</name>
    <name type="synonym">Eumeta japonica</name>
    <dbReference type="NCBI Taxonomy" id="151549"/>
    <lineage>
        <taxon>Eukaryota</taxon>
        <taxon>Metazoa</taxon>
        <taxon>Ecdysozoa</taxon>
        <taxon>Arthropoda</taxon>
        <taxon>Hexapoda</taxon>
        <taxon>Insecta</taxon>
        <taxon>Pterygota</taxon>
        <taxon>Neoptera</taxon>
        <taxon>Endopterygota</taxon>
        <taxon>Lepidoptera</taxon>
        <taxon>Glossata</taxon>
        <taxon>Ditrysia</taxon>
        <taxon>Tineoidea</taxon>
        <taxon>Psychidae</taxon>
        <taxon>Oiketicinae</taxon>
        <taxon>Eumeta</taxon>
    </lineage>
</organism>
<evidence type="ECO:0000313" key="1">
    <source>
        <dbReference type="EMBL" id="GBP35982.1"/>
    </source>
</evidence>
<accession>A0A4C1VCF6</accession>
<comment type="caution">
    <text evidence="1">The sequence shown here is derived from an EMBL/GenBank/DDBJ whole genome shotgun (WGS) entry which is preliminary data.</text>
</comment>
<gene>
    <name evidence="1" type="ORF">EVAR_91534_1</name>
</gene>
<reference evidence="1 2" key="1">
    <citation type="journal article" date="2019" name="Commun. Biol.">
        <title>The bagworm genome reveals a unique fibroin gene that provides high tensile strength.</title>
        <authorList>
            <person name="Kono N."/>
            <person name="Nakamura H."/>
            <person name="Ohtoshi R."/>
            <person name="Tomita M."/>
            <person name="Numata K."/>
            <person name="Arakawa K."/>
        </authorList>
    </citation>
    <scope>NUCLEOTIDE SEQUENCE [LARGE SCALE GENOMIC DNA]</scope>
</reference>
<dbReference type="EMBL" id="BGZK01000312">
    <property type="protein sequence ID" value="GBP35982.1"/>
    <property type="molecule type" value="Genomic_DNA"/>
</dbReference>
<dbReference type="Proteomes" id="UP000299102">
    <property type="component" value="Unassembled WGS sequence"/>
</dbReference>
<keyword evidence="2" id="KW-1185">Reference proteome</keyword>
<protein>
    <submittedName>
        <fullName evidence="1">Uncharacterized protein</fullName>
    </submittedName>
</protein>
<proteinExistence type="predicted"/>
<evidence type="ECO:0000313" key="2">
    <source>
        <dbReference type="Proteomes" id="UP000299102"/>
    </source>
</evidence>